<dbReference type="GO" id="GO:0033786">
    <property type="term" value="F:heptose-1-phosphate adenylyltransferase activity"/>
    <property type="evidence" value="ECO:0007669"/>
    <property type="project" value="UniProtKB-UniRule"/>
</dbReference>
<dbReference type="AlphaFoldDB" id="E1Y923"/>
<dbReference type="CDD" id="cd01172">
    <property type="entry name" value="RfaE_like"/>
    <property type="match status" value="1"/>
</dbReference>
<dbReference type="InterPro" id="IPR011913">
    <property type="entry name" value="RfaE_dom_I"/>
</dbReference>
<dbReference type="InterPro" id="IPR011611">
    <property type="entry name" value="PfkB_dom"/>
</dbReference>
<dbReference type="GO" id="GO:0016773">
    <property type="term" value="F:phosphotransferase activity, alcohol group as acceptor"/>
    <property type="evidence" value="ECO:0007669"/>
    <property type="project" value="InterPro"/>
</dbReference>
<dbReference type="HAMAP" id="MF_01603">
    <property type="entry name" value="HldE"/>
    <property type="match status" value="1"/>
</dbReference>
<comment type="pathway">
    <text evidence="10">Nucleotide-sugar biosynthesis; ADP-L-glycero-beta-D-manno-heptose biosynthesis; ADP-L-glycero-beta-D-manno-heptose from D-glycero-beta-D-manno-heptose 7-phosphate: step 3/4.</text>
</comment>
<dbReference type="FunFam" id="3.40.1190.20:FF:000002">
    <property type="entry name" value="Bifunctional protein HldE"/>
    <property type="match status" value="1"/>
</dbReference>
<dbReference type="PANTHER" id="PTHR46969:SF1">
    <property type="entry name" value="BIFUNCTIONAL PROTEIN HLDE"/>
    <property type="match status" value="1"/>
</dbReference>
<dbReference type="UniPathway" id="UPA00356">
    <property type="reaction ID" value="UER00437"/>
</dbReference>
<evidence type="ECO:0000313" key="13">
    <source>
        <dbReference type="EMBL" id="CBX27067.1"/>
    </source>
</evidence>
<evidence type="ECO:0000256" key="3">
    <source>
        <dbReference type="ARBA" id="ARBA00022679"/>
    </source>
</evidence>
<dbReference type="EMBL" id="FR695864">
    <property type="protein sequence ID" value="CBX27067.1"/>
    <property type="molecule type" value="Genomic_DNA"/>
</dbReference>
<keyword evidence="9 10" id="KW-0119">Carbohydrate metabolism</keyword>
<dbReference type="SUPFAM" id="SSF53613">
    <property type="entry name" value="Ribokinase-like"/>
    <property type="match status" value="1"/>
</dbReference>
<evidence type="ECO:0000256" key="4">
    <source>
        <dbReference type="ARBA" id="ARBA00022695"/>
    </source>
</evidence>
<comment type="function">
    <text evidence="1 10">Catalyzes the phosphorylation of D-glycero-D-manno-heptose 7-phosphate at the C-1 position to selectively form D-glycero-beta-D-manno-heptose-1,7-bisphosphate.</text>
</comment>
<dbReference type="GO" id="GO:0033785">
    <property type="term" value="F:heptose 7-phosphate kinase activity"/>
    <property type="evidence" value="ECO:0007669"/>
    <property type="project" value="UniProtKB-UniRule"/>
</dbReference>
<comment type="catalytic activity">
    <reaction evidence="10">
        <text>D-glycero-beta-D-manno-heptose 1-phosphate + ATP + H(+) = ADP-D-glycero-beta-D-manno-heptose + diphosphate</text>
        <dbReference type="Rhea" id="RHEA:27465"/>
        <dbReference type="ChEBI" id="CHEBI:15378"/>
        <dbReference type="ChEBI" id="CHEBI:30616"/>
        <dbReference type="ChEBI" id="CHEBI:33019"/>
        <dbReference type="ChEBI" id="CHEBI:59967"/>
        <dbReference type="ChEBI" id="CHEBI:61593"/>
        <dbReference type="EC" id="2.7.7.70"/>
    </reaction>
</comment>
<dbReference type="GO" id="GO:0097171">
    <property type="term" value="P:ADP-L-glycero-beta-D-manno-heptose biosynthetic process"/>
    <property type="evidence" value="ECO:0007669"/>
    <property type="project" value="UniProtKB-UniPathway"/>
</dbReference>
<evidence type="ECO:0000256" key="2">
    <source>
        <dbReference type="ARBA" id="ARBA00003753"/>
    </source>
</evidence>
<gene>
    <name evidence="10" type="primary">hldE</name>
    <name evidence="13" type="ORF">N47_A10960</name>
</gene>
<accession>E1Y923</accession>
<comment type="similarity">
    <text evidence="10">In the C-terminal section; belongs to the cytidylyltransferase family.</text>
</comment>
<dbReference type="EC" id="2.7.7.70" evidence="10"/>
<evidence type="ECO:0000256" key="9">
    <source>
        <dbReference type="ARBA" id="ARBA00023277"/>
    </source>
</evidence>
<organism evidence="13">
    <name type="scientific">uncultured Desulfobacterium sp</name>
    <dbReference type="NCBI Taxonomy" id="201089"/>
    <lineage>
        <taxon>Bacteria</taxon>
        <taxon>Pseudomonadati</taxon>
        <taxon>Thermodesulfobacteriota</taxon>
        <taxon>Desulfobacteria</taxon>
        <taxon>Desulfobacterales</taxon>
        <taxon>Desulfobacteriaceae</taxon>
        <taxon>Desulfobacterium</taxon>
        <taxon>environmental samples</taxon>
    </lineage>
</organism>
<feature type="active site" evidence="10">
    <location>
        <position position="270"/>
    </location>
</feature>
<evidence type="ECO:0000256" key="5">
    <source>
        <dbReference type="ARBA" id="ARBA00022741"/>
    </source>
</evidence>
<dbReference type="SUPFAM" id="SSF52374">
    <property type="entry name" value="Nucleotidylyl transferase"/>
    <property type="match status" value="1"/>
</dbReference>
<dbReference type="NCBIfam" id="TIGR02198">
    <property type="entry name" value="rfaE_dom_I"/>
    <property type="match status" value="1"/>
</dbReference>
<dbReference type="InterPro" id="IPR014729">
    <property type="entry name" value="Rossmann-like_a/b/a_fold"/>
</dbReference>
<keyword evidence="3 10" id="KW-0808">Transferase</keyword>
<name>E1Y923_9BACT</name>
<reference evidence="13" key="1">
    <citation type="journal article" date="2011" name="Environ. Microbiol.">
        <title>Genomic insights into the metabolic potential of the polycyclic aromatic hydrocarbon degrading sulfate-reducing Deltaproteobacterium N47.</title>
        <authorList>
            <person name="Bergmann F."/>
            <person name="Selesi D."/>
            <person name="Weinmaier T."/>
            <person name="Tischler P."/>
            <person name="Rattei T."/>
            <person name="Meckenstock R.U."/>
        </authorList>
    </citation>
    <scope>NUCLEOTIDE SEQUENCE</scope>
</reference>
<feature type="region of interest" description="Ribokinase" evidence="10">
    <location>
        <begin position="1"/>
        <end position="324"/>
    </location>
</feature>
<comment type="subunit">
    <text evidence="10">Homodimer.</text>
</comment>
<comment type="function">
    <text evidence="2 10">Catalyzes the ADP transfer from ATP to D-glycero-beta-D-manno-heptose 1-phosphate, yielding ADP-D-glycero-beta-D-manno-heptose.</text>
</comment>
<keyword evidence="5 10" id="KW-0547">Nucleotide-binding</keyword>
<dbReference type="Pfam" id="PF01467">
    <property type="entry name" value="CTP_transf_like"/>
    <property type="match status" value="1"/>
</dbReference>
<evidence type="ECO:0000256" key="8">
    <source>
        <dbReference type="ARBA" id="ARBA00023268"/>
    </source>
</evidence>
<dbReference type="Gene3D" id="3.40.50.620">
    <property type="entry name" value="HUPs"/>
    <property type="match status" value="1"/>
</dbReference>
<evidence type="ECO:0000256" key="7">
    <source>
        <dbReference type="ARBA" id="ARBA00022840"/>
    </source>
</evidence>
<evidence type="ECO:0000259" key="12">
    <source>
        <dbReference type="Pfam" id="PF01467"/>
    </source>
</evidence>
<evidence type="ECO:0000256" key="10">
    <source>
        <dbReference type="HAMAP-Rule" id="MF_01603"/>
    </source>
</evidence>
<feature type="domain" description="Carbohydrate kinase PfkB" evidence="11">
    <location>
        <begin position="12"/>
        <end position="310"/>
    </location>
</feature>
<evidence type="ECO:0000256" key="6">
    <source>
        <dbReference type="ARBA" id="ARBA00022777"/>
    </source>
</evidence>
<dbReference type="Pfam" id="PF00294">
    <property type="entry name" value="PfkB"/>
    <property type="match status" value="1"/>
</dbReference>
<keyword evidence="6 10" id="KW-0418">Kinase</keyword>
<feature type="domain" description="Cytidyltransferase-like" evidence="12">
    <location>
        <begin position="351"/>
        <end position="472"/>
    </location>
</feature>
<dbReference type="GO" id="GO:0005829">
    <property type="term" value="C:cytosol"/>
    <property type="evidence" value="ECO:0007669"/>
    <property type="project" value="TreeGrafter"/>
</dbReference>
<keyword evidence="8 10" id="KW-0511">Multifunctional enzyme</keyword>
<sequence>MVIDISKFKNCKILVIGDLMIDEYLWGDVERISPEAPVPVIAVKKEDSTLGGSGNVINNLVALGAEVFAAGVIGGDRSGNLLLKKFTALGVDVQGVIQEPGRPTTRKTRIIAGNQHVLRIDRETIKTVSDDTFDKIAHFIEKKIPEADVVLISDYGKGLISKLLVARTVKTAKKYGKITIADPKGRDYSKYSGVTLITPNIKEAALASGIEITNNSSLIKAGKKIIESTGILNLLITCGKDGMILFEENKKPYKISSEARQVFDVSGAGDTVVSVLGLCTASGSSLKVGAAIANTAAGIVVGKIGTATVSEEELSAALIVNTDEYRIKQKNLSELSALLIDLKNKGKKIVFTNGCFDLLHAGHIKLFSASKKEGDVLIVAIDDDASVKKLKGNGRPVINAKERVRILSALDSVDYIVVFPENKLKDLIETIRPDVLTKGSNYSAKEVYGHDLVEKYGGRVVIIQVKENISATSIIDSIRKSDPAL</sequence>
<comment type="catalytic activity">
    <reaction evidence="10">
        <text>D-glycero-beta-D-manno-heptose 7-phosphate + ATP = D-glycero-beta-D-manno-heptose 1,7-bisphosphate + ADP + H(+)</text>
        <dbReference type="Rhea" id="RHEA:27473"/>
        <dbReference type="ChEBI" id="CHEBI:15378"/>
        <dbReference type="ChEBI" id="CHEBI:30616"/>
        <dbReference type="ChEBI" id="CHEBI:60204"/>
        <dbReference type="ChEBI" id="CHEBI:60208"/>
        <dbReference type="ChEBI" id="CHEBI:456216"/>
        <dbReference type="EC" id="2.7.1.167"/>
    </reaction>
</comment>
<dbReference type="GO" id="GO:0005524">
    <property type="term" value="F:ATP binding"/>
    <property type="evidence" value="ECO:0007669"/>
    <property type="project" value="UniProtKB-UniRule"/>
</dbReference>
<dbReference type="NCBIfam" id="TIGR00125">
    <property type="entry name" value="cyt_tran_rel"/>
    <property type="match status" value="1"/>
</dbReference>
<feature type="binding site" evidence="10">
    <location>
        <begin position="200"/>
        <end position="203"/>
    </location>
    <ligand>
        <name>ATP</name>
        <dbReference type="ChEBI" id="CHEBI:30616"/>
    </ligand>
</feature>
<proteinExistence type="inferred from homology"/>
<dbReference type="InterPro" id="IPR023030">
    <property type="entry name" value="Bifunc_HldE"/>
</dbReference>
<evidence type="ECO:0000256" key="1">
    <source>
        <dbReference type="ARBA" id="ARBA00002319"/>
    </source>
</evidence>
<feature type="region of interest" description="Cytidylyltransferase" evidence="10">
    <location>
        <begin position="351"/>
        <end position="485"/>
    </location>
</feature>
<keyword evidence="7 10" id="KW-0067">ATP-binding</keyword>
<comment type="similarity">
    <text evidence="10">In the N-terminal section; belongs to the carbohydrate kinase PfkB family.</text>
</comment>
<dbReference type="InterPro" id="IPR004821">
    <property type="entry name" value="Cyt_trans-like"/>
</dbReference>
<keyword evidence="4 10" id="KW-0548">Nucleotidyltransferase</keyword>
<evidence type="ECO:0000259" key="11">
    <source>
        <dbReference type="Pfam" id="PF00294"/>
    </source>
</evidence>
<dbReference type="PANTHER" id="PTHR46969">
    <property type="entry name" value="BIFUNCTIONAL PROTEIN HLDE"/>
    <property type="match status" value="1"/>
</dbReference>
<protein>
    <recommendedName>
        <fullName evidence="10">Bifunctional protein HldE</fullName>
    </recommendedName>
    <domain>
        <recommendedName>
            <fullName evidence="10">D-beta-D-heptose 7-phosphate kinase</fullName>
            <ecNumber evidence="10">2.7.1.167</ecNumber>
        </recommendedName>
        <alternativeName>
            <fullName evidence="10">D-beta-D-heptose 7-phosphotransferase</fullName>
        </alternativeName>
        <alternativeName>
            <fullName evidence="10">D-glycero-beta-D-manno-heptose-7-phosphate kinase</fullName>
        </alternativeName>
    </domain>
    <domain>
        <recommendedName>
            <fullName evidence="10">D-beta-D-heptose 1-phosphate adenylyltransferase</fullName>
            <ecNumber evidence="10">2.7.7.70</ecNumber>
        </recommendedName>
        <alternativeName>
            <fullName evidence="10">D-glycero-beta-D-manno-heptose 1-phosphate adenylyltransferase</fullName>
        </alternativeName>
    </domain>
</protein>
<comment type="pathway">
    <text evidence="10">Nucleotide-sugar biosynthesis; ADP-L-glycero-beta-D-manno-heptose biosynthesis; ADP-L-glycero-beta-D-manno-heptose from D-glycero-beta-D-manno-heptose 7-phosphate: step 1/4.</text>
</comment>
<dbReference type="InterPro" id="IPR029056">
    <property type="entry name" value="Ribokinase-like"/>
</dbReference>
<dbReference type="EC" id="2.7.1.167" evidence="10"/>
<dbReference type="Gene3D" id="3.40.1190.20">
    <property type="match status" value="1"/>
</dbReference>